<dbReference type="InterPro" id="IPR013154">
    <property type="entry name" value="ADH-like_N"/>
</dbReference>
<evidence type="ECO:0008006" key="10">
    <source>
        <dbReference type="Google" id="ProtNLM"/>
    </source>
</evidence>
<dbReference type="Gene3D" id="3.40.50.720">
    <property type="entry name" value="NAD(P)-binding Rossmann-like Domain"/>
    <property type="match status" value="1"/>
</dbReference>
<keyword evidence="4" id="KW-0560">Oxidoreductase</keyword>
<dbReference type="OrthoDB" id="1879366at2759"/>
<dbReference type="AlphaFoldDB" id="A0A423VKP0"/>
<evidence type="ECO:0000256" key="5">
    <source>
        <dbReference type="RuleBase" id="RU361277"/>
    </source>
</evidence>
<keyword evidence="3 5" id="KW-0862">Zinc</keyword>
<keyword evidence="2 5" id="KW-0479">Metal-binding</keyword>
<protein>
    <recommendedName>
        <fullName evidence="10">Enoyl reductase (ER) domain-containing protein</fullName>
    </recommendedName>
</protein>
<gene>
    <name evidence="8" type="ORF">VPNG_09739</name>
</gene>
<dbReference type="FunCoup" id="A0A423VKP0">
    <property type="interactions" value="517"/>
</dbReference>
<name>A0A423VKP0_9PEZI</name>
<comment type="similarity">
    <text evidence="5">Belongs to the zinc-containing alcohol dehydrogenase family.</text>
</comment>
<proteinExistence type="inferred from homology"/>
<dbReference type="STRING" id="1230097.A0A423VKP0"/>
<feature type="domain" description="Alcohol dehydrogenase-like N-terminal" evidence="7">
    <location>
        <begin position="32"/>
        <end position="162"/>
    </location>
</feature>
<evidence type="ECO:0000256" key="3">
    <source>
        <dbReference type="ARBA" id="ARBA00022833"/>
    </source>
</evidence>
<evidence type="ECO:0000259" key="7">
    <source>
        <dbReference type="Pfam" id="PF08240"/>
    </source>
</evidence>
<keyword evidence="9" id="KW-1185">Reference proteome</keyword>
<evidence type="ECO:0000313" key="9">
    <source>
        <dbReference type="Proteomes" id="UP000285146"/>
    </source>
</evidence>
<organism evidence="8 9">
    <name type="scientific">Cytospora leucostoma</name>
    <dbReference type="NCBI Taxonomy" id="1230097"/>
    <lineage>
        <taxon>Eukaryota</taxon>
        <taxon>Fungi</taxon>
        <taxon>Dikarya</taxon>
        <taxon>Ascomycota</taxon>
        <taxon>Pezizomycotina</taxon>
        <taxon>Sordariomycetes</taxon>
        <taxon>Sordariomycetidae</taxon>
        <taxon>Diaporthales</taxon>
        <taxon>Cytosporaceae</taxon>
        <taxon>Cytospora</taxon>
    </lineage>
</organism>
<dbReference type="InterPro" id="IPR036291">
    <property type="entry name" value="NAD(P)-bd_dom_sf"/>
</dbReference>
<dbReference type="EMBL" id="LKEB01000090">
    <property type="protein sequence ID" value="ROV91564.1"/>
    <property type="molecule type" value="Genomic_DNA"/>
</dbReference>
<dbReference type="PROSITE" id="PS00059">
    <property type="entry name" value="ADH_ZINC"/>
    <property type="match status" value="1"/>
</dbReference>
<dbReference type="PANTHER" id="PTHR42683">
    <property type="entry name" value="ALDEHYDE REDUCTASE"/>
    <property type="match status" value="1"/>
</dbReference>
<dbReference type="InterPro" id="IPR013149">
    <property type="entry name" value="ADH-like_C"/>
</dbReference>
<comment type="cofactor">
    <cofactor evidence="1 5">
        <name>Zn(2+)</name>
        <dbReference type="ChEBI" id="CHEBI:29105"/>
    </cofactor>
</comment>
<dbReference type="GO" id="GO:0016616">
    <property type="term" value="F:oxidoreductase activity, acting on the CH-OH group of donors, NAD or NADP as acceptor"/>
    <property type="evidence" value="ECO:0007669"/>
    <property type="project" value="InterPro"/>
</dbReference>
<dbReference type="CDD" id="cd05283">
    <property type="entry name" value="CAD1"/>
    <property type="match status" value="1"/>
</dbReference>
<feature type="domain" description="Alcohol dehydrogenase-like C-terminal" evidence="6">
    <location>
        <begin position="201"/>
        <end position="326"/>
    </location>
</feature>
<evidence type="ECO:0000256" key="4">
    <source>
        <dbReference type="ARBA" id="ARBA00023002"/>
    </source>
</evidence>
<dbReference type="InterPro" id="IPR011032">
    <property type="entry name" value="GroES-like_sf"/>
</dbReference>
<dbReference type="Pfam" id="PF00107">
    <property type="entry name" value="ADH_zinc_N"/>
    <property type="match status" value="1"/>
</dbReference>
<evidence type="ECO:0000313" key="8">
    <source>
        <dbReference type="EMBL" id="ROV91564.1"/>
    </source>
</evidence>
<dbReference type="FunFam" id="3.40.50.720:FF:000022">
    <property type="entry name" value="Cinnamyl alcohol dehydrogenase"/>
    <property type="match status" value="1"/>
</dbReference>
<accession>A0A423VKP0</accession>
<comment type="caution">
    <text evidence="8">The sequence shown here is derived from an EMBL/GenBank/DDBJ whole genome shotgun (WGS) entry which is preliminary data.</text>
</comment>
<dbReference type="Proteomes" id="UP000285146">
    <property type="component" value="Unassembled WGS sequence"/>
</dbReference>
<dbReference type="GO" id="GO:0008270">
    <property type="term" value="F:zinc ion binding"/>
    <property type="evidence" value="ECO:0007669"/>
    <property type="project" value="InterPro"/>
</dbReference>
<dbReference type="Gene3D" id="3.90.180.10">
    <property type="entry name" value="Medium-chain alcohol dehydrogenases, catalytic domain"/>
    <property type="match status" value="1"/>
</dbReference>
<dbReference type="InParanoid" id="A0A423VKP0"/>
<reference evidence="8 9" key="1">
    <citation type="submission" date="2015-09" db="EMBL/GenBank/DDBJ databases">
        <title>Host preference determinants of Valsa canker pathogens revealed by comparative genomics.</title>
        <authorList>
            <person name="Yin Z."/>
            <person name="Huang L."/>
        </authorList>
    </citation>
    <scope>NUCLEOTIDE SEQUENCE [LARGE SCALE GENOMIC DNA]</scope>
    <source>
        <strain evidence="8 9">SXYLt</strain>
    </source>
</reference>
<dbReference type="SUPFAM" id="SSF51735">
    <property type="entry name" value="NAD(P)-binding Rossmann-fold domains"/>
    <property type="match status" value="1"/>
</dbReference>
<evidence type="ECO:0000256" key="1">
    <source>
        <dbReference type="ARBA" id="ARBA00001947"/>
    </source>
</evidence>
<dbReference type="SUPFAM" id="SSF50129">
    <property type="entry name" value="GroES-like"/>
    <property type="match status" value="1"/>
</dbReference>
<dbReference type="InterPro" id="IPR002328">
    <property type="entry name" value="ADH_Zn_CS"/>
</dbReference>
<dbReference type="Pfam" id="PF08240">
    <property type="entry name" value="ADH_N"/>
    <property type="match status" value="1"/>
</dbReference>
<evidence type="ECO:0000256" key="2">
    <source>
        <dbReference type="ARBA" id="ARBA00022723"/>
    </source>
</evidence>
<evidence type="ECO:0000259" key="6">
    <source>
        <dbReference type="Pfam" id="PF00107"/>
    </source>
</evidence>
<dbReference type="InterPro" id="IPR047109">
    <property type="entry name" value="CAD-like"/>
</dbReference>
<sequence length="373" mass="40388">MGYPDTFEGFCVAGPKTWSDFKKQELTPKPFGPDDIDVQIEACGVCGSDVHTVTGGWGDYEGPLCVGHEMVGKAVRVGGNVKSIKEGDRVGVGAQVWSCLKCPQCKSANENYCPHMVGKSQRPKYPKTYNSEYPEEAGGGQAHGGFASHVRCHQYFTFKIPDAISSADAGPLLCAGITTYSPLVRAGIGPGKKVAICGIGGLGHLGIQWSVALGAETYAFTHSPHKVADIKKLGAKEAIITTDKDWAKNWAFAFDSVLVCSDMMHTFELKTYMSTLNVGGEFHLVGLPDEPLPEIMAFDFATNAVKLTGSHIGNHQEMEAMFKLAAEKGVRPWVEKIDISAKGCKEAVERVKENKVHYRFTLVGFGKEFGTEK</sequence>